<organism evidence="2 3">
    <name type="scientific">Hohenbuehelia grisea</name>
    <dbReference type="NCBI Taxonomy" id="104357"/>
    <lineage>
        <taxon>Eukaryota</taxon>
        <taxon>Fungi</taxon>
        <taxon>Dikarya</taxon>
        <taxon>Basidiomycota</taxon>
        <taxon>Agaricomycotina</taxon>
        <taxon>Agaricomycetes</taxon>
        <taxon>Agaricomycetidae</taxon>
        <taxon>Agaricales</taxon>
        <taxon>Pleurotineae</taxon>
        <taxon>Pleurotaceae</taxon>
        <taxon>Hohenbuehelia</taxon>
    </lineage>
</organism>
<feature type="signal peptide" evidence="1">
    <location>
        <begin position="1"/>
        <end position="24"/>
    </location>
</feature>
<gene>
    <name evidence="2" type="ORF">HGRIS_009081</name>
</gene>
<keyword evidence="1" id="KW-0732">Signal</keyword>
<evidence type="ECO:0000313" key="3">
    <source>
        <dbReference type="Proteomes" id="UP001556367"/>
    </source>
</evidence>
<sequence length="608" mass="65341">MPAKHFLFIVAIAAGLAALGTANAANDWSKPCFSGECAYDLSEEASSGMYTGTFKLFGSSKSVTDITPSAGWVVLDCDPNALAQDIRLVCKTNDADSAGCSHLFDHGGPVDKIVRLPESCGAGPFARIANTQIATDQSIPAHAEPHITRRDGIPPQVHTLQVDTNYAAINEDKTGAVHFVFQGGNLPGLAEAANFQPPNQLNEEGLLDWVRQIVKEFKSTVKDVFKQVEEKIADATTVKYDNKKTLKPFGFNAPFKSLYSYNAKCNADVFKNTKQSSIKTSLDISAGGSGTITPTVGIIAAGVVSRLQVSEFGAFIKFSAELKLRLNLHAVLSGVIDSGRKEIFSQGIPPLSIPGFLELGPSFAIDGQVKGTFQVVFDADINLNWKNNDLEVWFPEKLSGPATDSVSPDDTPLTITATPSLSGKATVDVSLSPQVKLGLKIFKASADVYCAATGTASVTLEGKVTTSLKARDNLALGESMHTREEHELLNRPPPYGVAPRALALASRDQQVITAKWCFKLILELLITAGVEGSFFGFWSGRKEFAPFYKNAWEVLKIGTCASAKREEYSSLTFLALKREEKPKCPLGTAGEPEQVAKQTVKASSIKKV</sequence>
<comment type="caution">
    <text evidence="2">The sequence shown here is derived from an EMBL/GenBank/DDBJ whole genome shotgun (WGS) entry which is preliminary data.</text>
</comment>
<accession>A0ABR3J097</accession>
<reference evidence="3" key="1">
    <citation type="submission" date="2024-06" db="EMBL/GenBank/DDBJ databases">
        <title>Multi-omics analyses provide insights into the biosynthesis of the anticancer antibiotic pleurotin in Hohenbuehelia grisea.</title>
        <authorList>
            <person name="Weaver J.A."/>
            <person name="Alberti F."/>
        </authorList>
    </citation>
    <scope>NUCLEOTIDE SEQUENCE [LARGE SCALE GENOMIC DNA]</scope>
    <source>
        <strain evidence="3">T-177</strain>
    </source>
</reference>
<proteinExistence type="predicted"/>
<keyword evidence="3" id="KW-1185">Reference proteome</keyword>
<dbReference type="EMBL" id="JASNQZ010000012">
    <property type="protein sequence ID" value="KAL0948981.1"/>
    <property type="molecule type" value="Genomic_DNA"/>
</dbReference>
<evidence type="ECO:0000313" key="2">
    <source>
        <dbReference type="EMBL" id="KAL0948981.1"/>
    </source>
</evidence>
<protein>
    <submittedName>
        <fullName evidence="2">Uncharacterized protein</fullName>
    </submittedName>
</protein>
<dbReference type="Proteomes" id="UP001556367">
    <property type="component" value="Unassembled WGS sequence"/>
</dbReference>
<evidence type="ECO:0000256" key="1">
    <source>
        <dbReference type="SAM" id="SignalP"/>
    </source>
</evidence>
<name>A0ABR3J097_9AGAR</name>
<feature type="chain" id="PRO_5046146953" evidence="1">
    <location>
        <begin position="25"/>
        <end position="608"/>
    </location>
</feature>